<reference evidence="1" key="1">
    <citation type="submission" date="2022-07" db="EMBL/GenBank/DDBJ databases">
        <title>Genome Sequence of Leucocoprinus birnbaumii.</title>
        <authorList>
            <person name="Buettner E."/>
        </authorList>
    </citation>
    <scope>NUCLEOTIDE SEQUENCE</scope>
    <source>
        <strain evidence="1">VT141</strain>
    </source>
</reference>
<dbReference type="EMBL" id="JANIEX010001430">
    <property type="protein sequence ID" value="KAJ3558012.1"/>
    <property type="molecule type" value="Genomic_DNA"/>
</dbReference>
<sequence length="228" mass="25789">MARSTDIYIQNISGFCAGLRVHKKKARTLEQTCVELVKVYQTILDNTGSLDVHQIEAALSRTVDFSRQWSNKSFFRQLISQRKIARGIACALKDVCDALEVLRAEQSRVYPFTSERHPSFSDVLPPPQAPQAAINSPSLGFSAFVTQHDFRYYNPSIVPQARVSILNSVVNYHRELFLCSGTLCYFVICTFSSFHSWPRFPKYLTTSPYTQSDDDFPPIATTISSRSS</sequence>
<gene>
    <name evidence="1" type="ORF">NP233_g11595</name>
</gene>
<keyword evidence="2" id="KW-1185">Reference proteome</keyword>
<dbReference type="AlphaFoldDB" id="A0AAD5VM20"/>
<accession>A0AAD5VM20</accession>
<evidence type="ECO:0000313" key="1">
    <source>
        <dbReference type="EMBL" id="KAJ3558012.1"/>
    </source>
</evidence>
<evidence type="ECO:0000313" key="2">
    <source>
        <dbReference type="Proteomes" id="UP001213000"/>
    </source>
</evidence>
<name>A0AAD5VM20_9AGAR</name>
<proteinExistence type="predicted"/>
<dbReference type="Proteomes" id="UP001213000">
    <property type="component" value="Unassembled WGS sequence"/>
</dbReference>
<protein>
    <submittedName>
        <fullName evidence="1">Uncharacterized protein</fullName>
    </submittedName>
</protein>
<organism evidence="1 2">
    <name type="scientific">Leucocoprinus birnbaumii</name>
    <dbReference type="NCBI Taxonomy" id="56174"/>
    <lineage>
        <taxon>Eukaryota</taxon>
        <taxon>Fungi</taxon>
        <taxon>Dikarya</taxon>
        <taxon>Basidiomycota</taxon>
        <taxon>Agaricomycotina</taxon>
        <taxon>Agaricomycetes</taxon>
        <taxon>Agaricomycetidae</taxon>
        <taxon>Agaricales</taxon>
        <taxon>Agaricineae</taxon>
        <taxon>Agaricaceae</taxon>
        <taxon>Leucocoprinus</taxon>
    </lineage>
</organism>
<comment type="caution">
    <text evidence="1">The sequence shown here is derived from an EMBL/GenBank/DDBJ whole genome shotgun (WGS) entry which is preliminary data.</text>
</comment>